<accession>A0A7C8MA91</accession>
<keyword evidence="9" id="KW-0862">Zinc</keyword>
<keyword evidence="13" id="KW-1185">Reference proteome</keyword>
<feature type="region of interest" description="Disordered" evidence="10">
    <location>
        <begin position="46"/>
        <end position="67"/>
    </location>
</feature>
<dbReference type="InterPro" id="IPR036915">
    <property type="entry name" value="Cyclin-like_sf"/>
</dbReference>
<keyword evidence="5" id="KW-0804">Transcription</keyword>
<dbReference type="EMBL" id="JAADJZ010000010">
    <property type="protein sequence ID" value="KAF2871881.1"/>
    <property type="molecule type" value="Genomic_DNA"/>
</dbReference>
<dbReference type="GO" id="GO:0016251">
    <property type="term" value="F:RNA polymerase II general transcription initiation factor activity"/>
    <property type="evidence" value="ECO:0007669"/>
    <property type="project" value="TreeGrafter"/>
</dbReference>
<evidence type="ECO:0000256" key="8">
    <source>
        <dbReference type="ARBA" id="ARBA00066213"/>
    </source>
</evidence>
<evidence type="ECO:0000256" key="6">
    <source>
        <dbReference type="ARBA" id="ARBA00031706"/>
    </source>
</evidence>
<dbReference type="GO" id="GO:0051123">
    <property type="term" value="P:RNA polymerase II preinitiation complex assembly"/>
    <property type="evidence" value="ECO:0007669"/>
    <property type="project" value="UniProtKB-ARBA"/>
</dbReference>
<comment type="similarity">
    <text evidence="1">Belongs to the TFIIB family.</text>
</comment>
<dbReference type="Pfam" id="PF00382">
    <property type="entry name" value="TFIIB"/>
    <property type="match status" value="2"/>
</dbReference>
<dbReference type="FunFam" id="1.10.472.170:FF:000001">
    <property type="entry name" value="Transcription initiation factor IIB"/>
    <property type="match status" value="1"/>
</dbReference>
<dbReference type="PANTHER" id="PTHR11618:SF13">
    <property type="entry name" value="TRANSCRIPTION INITIATION FACTOR IIB"/>
    <property type="match status" value="1"/>
</dbReference>
<dbReference type="InterPro" id="IPR013763">
    <property type="entry name" value="Cyclin-like_dom"/>
</dbReference>
<evidence type="ECO:0000256" key="1">
    <source>
        <dbReference type="ARBA" id="ARBA00010857"/>
    </source>
</evidence>
<dbReference type="Pfam" id="PF08271">
    <property type="entry name" value="Zn_Ribbon_TF"/>
    <property type="match status" value="1"/>
</dbReference>
<evidence type="ECO:0000256" key="9">
    <source>
        <dbReference type="PROSITE-ProRule" id="PRU00469"/>
    </source>
</evidence>
<dbReference type="AlphaFoldDB" id="A0A7C8MA91"/>
<feature type="region of interest" description="Disordered" evidence="10">
    <location>
        <begin position="150"/>
        <end position="169"/>
    </location>
</feature>
<feature type="domain" description="TFIIB-type" evidence="11">
    <location>
        <begin position="106"/>
        <end position="139"/>
    </location>
</feature>
<keyword evidence="9" id="KW-0479">Metal-binding</keyword>
<dbReference type="Gene3D" id="1.10.472.170">
    <property type="match status" value="1"/>
</dbReference>
<dbReference type="InterPro" id="IPR000812">
    <property type="entry name" value="TFIIB"/>
</dbReference>
<dbReference type="OrthoDB" id="25790at2759"/>
<evidence type="ECO:0000259" key="11">
    <source>
        <dbReference type="PROSITE" id="PS51134"/>
    </source>
</evidence>
<dbReference type="PROSITE" id="PS51134">
    <property type="entry name" value="ZF_TFIIB"/>
    <property type="match status" value="1"/>
</dbReference>
<evidence type="ECO:0000256" key="10">
    <source>
        <dbReference type="SAM" id="MobiDB-lite"/>
    </source>
</evidence>
<dbReference type="GO" id="GO:0097550">
    <property type="term" value="C:transcription preinitiation complex"/>
    <property type="evidence" value="ECO:0007669"/>
    <property type="project" value="TreeGrafter"/>
</dbReference>
<evidence type="ECO:0000256" key="7">
    <source>
        <dbReference type="ARBA" id="ARBA00056616"/>
    </source>
</evidence>
<organism evidence="12 13">
    <name type="scientific">Massariosphaeria phaeospora</name>
    <dbReference type="NCBI Taxonomy" id="100035"/>
    <lineage>
        <taxon>Eukaryota</taxon>
        <taxon>Fungi</taxon>
        <taxon>Dikarya</taxon>
        <taxon>Ascomycota</taxon>
        <taxon>Pezizomycotina</taxon>
        <taxon>Dothideomycetes</taxon>
        <taxon>Pleosporomycetidae</taxon>
        <taxon>Pleosporales</taxon>
        <taxon>Pleosporales incertae sedis</taxon>
        <taxon>Massariosphaeria</taxon>
    </lineage>
</organism>
<dbReference type="SMART" id="SM00385">
    <property type="entry name" value="CYCLIN"/>
    <property type="match status" value="2"/>
</dbReference>
<evidence type="ECO:0000256" key="2">
    <source>
        <dbReference type="ARBA" id="ARBA00013932"/>
    </source>
</evidence>
<evidence type="ECO:0000313" key="13">
    <source>
        <dbReference type="Proteomes" id="UP000481861"/>
    </source>
</evidence>
<dbReference type="InterPro" id="IPR013150">
    <property type="entry name" value="TFIIB_cyclin"/>
</dbReference>
<dbReference type="SUPFAM" id="SSF47954">
    <property type="entry name" value="Cyclin-like"/>
    <property type="match status" value="2"/>
</dbReference>
<dbReference type="GO" id="GO:0017025">
    <property type="term" value="F:TBP-class protein binding"/>
    <property type="evidence" value="ECO:0007669"/>
    <property type="project" value="InterPro"/>
</dbReference>
<dbReference type="Proteomes" id="UP000481861">
    <property type="component" value="Unassembled WGS sequence"/>
</dbReference>
<comment type="subunit">
    <text evidence="8">Associates with TFIID-IIA (DA complex) to form TFIID-IIA-IIB (DAB-complex) which is then recognized by polymerase II.</text>
</comment>
<dbReference type="SUPFAM" id="SSF57783">
    <property type="entry name" value="Zinc beta-ribbon"/>
    <property type="match status" value="1"/>
</dbReference>
<keyword evidence="9" id="KW-0863">Zinc-finger</keyword>
<dbReference type="GO" id="GO:0005634">
    <property type="term" value="C:nucleus"/>
    <property type="evidence" value="ECO:0007669"/>
    <property type="project" value="TreeGrafter"/>
</dbReference>
<dbReference type="PRINTS" id="PR00685">
    <property type="entry name" value="TIFACTORIIB"/>
</dbReference>
<comment type="function">
    <text evidence="7">General factor that plays a major role in the activation of eukaryotic genes transcribed by RNA polymerase II.</text>
</comment>
<keyword evidence="3" id="KW-0677">Repeat</keyword>
<gene>
    <name evidence="12" type="ORF">BDV95DRAFT_635307</name>
</gene>
<evidence type="ECO:0000313" key="12">
    <source>
        <dbReference type="EMBL" id="KAF2871881.1"/>
    </source>
</evidence>
<dbReference type="InterPro" id="IPR013137">
    <property type="entry name" value="Znf_TFIIB"/>
</dbReference>
<proteinExistence type="inferred from homology"/>
<comment type="caution">
    <text evidence="12">The sequence shown here is derived from an EMBL/GenBank/DDBJ whole genome shotgun (WGS) entry which is preliminary data.</text>
</comment>
<reference evidence="12 13" key="1">
    <citation type="submission" date="2020-01" db="EMBL/GenBank/DDBJ databases">
        <authorList>
            <consortium name="DOE Joint Genome Institute"/>
            <person name="Haridas S."/>
            <person name="Albert R."/>
            <person name="Binder M."/>
            <person name="Bloem J."/>
            <person name="Labutti K."/>
            <person name="Salamov A."/>
            <person name="Andreopoulos B."/>
            <person name="Baker S.E."/>
            <person name="Barry K."/>
            <person name="Bills G."/>
            <person name="Bluhm B.H."/>
            <person name="Cannon C."/>
            <person name="Castanera R."/>
            <person name="Culley D.E."/>
            <person name="Daum C."/>
            <person name="Ezra D."/>
            <person name="Gonzalez J.B."/>
            <person name="Henrissat B."/>
            <person name="Kuo A."/>
            <person name="Liang C."/>
            <person name="Lipzen A."/>
            <person name="Lutzoni F."/>
            <person name="Magnuson J."/>
            <person name="Mondo S."/>
            <person name="Nolan M."/>
            <person name="Ohm R."/>
            <person name="Pangilinan J."/>
            <person name="Park H.-J.H."/>
            <person name="Ramirez L."/>
            <person name="Alfaro M."/>
            <person name="Sun H."/>
            <person name="Tritt A."/>
            <person name="Yoshinaga Y."/>
            <person name="Zwiers L.-H.L."/>
            <person name="Turgeon B.G."/>
            <person name="Goodwin S.B."/>
            <person name="Spatafora J.W."/>
            <person name="Crous P.W."/>
            <person name="Grigoriev I.V."/>
        </authorList>
    </citation>
    <scope>NUCLEOTIDE SEQUENCE [LARGE SCALE GENOMIC DNA]</scope>
    <source>
        <strain evidence="12 13">CBS 611.86</strain>
    </source>
</reference>
<dbReference type="Gene3D" id="1.10.472.10">
    <property type="entry name" value="Cyclin-like"/>
    <property type="match status" value="1"/>
</dbReference>
<evidence type="ECO:0000256" key="5">
    <source>
        <dbReference type="ARBA" id="ARBA00023163"/>
    </source>
</evidence>
<dbReference type="PANTHER" id="PTHR11618">
    <property type="entry name" value="TRANSCRIPTION INITIATION FACTOR IIB-RELATED"/>
    <property type="match status" value="1"/>
</dbReference>
<keyword evidence="4" id="KW-0805">Transcription regulation</keyword>
<dbReference type="CDD" id="cd20551">
    <property type="entry name" value="CYCLIN_TFIIB_rpt1"/>
    <property type="match status" value="1"/>
</dbReference>
<sequence length="435" mass="46699">MSTIAGNGMEDIGVNSGLAPSFDPGPQHFTCFVPLCPQLPTNTALQQTHQLHTTPTVTSPSTGRPATTLDIMSYAPDGRLLSPGEVYEGPSAETEQDDEWRQDLNVIMMCPDCKEMPPNLVEEASNGDTVCASCGRVLAEHVLDTRSEWRTFSNDDQGNDDPSRVGDAANPLLHGSQLQTEIGFGDGGMRVRELARAQNKNNHDKLNKSLQAAYGQISTLCESSNIPKVAAETAKLLYKAADDAKIFKSKPQDAKIASCIFFACRQHDVPRSFREIFKLTNVSKKEIGRTFKALEQLLQKAAKDQDPKVATSGAVISNSSFKTTKTTGASELIGRACNKLELSNSTTLIAQAAAAQVSELGVAAGRSPLSITGACIYLIAALMGQPRTPKDIGQAVDVSDGTIRTAYKLVHNALDQIIDEAWIQKGGDLSKIPPV</sequence>
<feature type="compositionally biased region" description="Low complexity" evidence="10">
    <location>
        <begin position="46"/>
        <end position="58"/>
    </location>
</feature>
<name>A0A7C8MA91_9PLEO</name>
<dbReference type="GO" id="GO:0008270">
    <property type="term" value="F:zinc ion binding"/>
    <property type="evidence" value="ECO:0007669"/>
    <property type="project" value="UniProtKB-KW"/>
</dbReference>
<evidence type="ECO:0000256" key="3">
    <source>
        <dbReference type="ARBA" id="ARBA00022737"/>
    </source>
</evidence>
<evidence type="ECO:0000256" key="4">
    <source>
        <dbReference type="ARBA" id="ARBA00023015"/>
    </source>
</evidence>
<protein>
    <recommendedName>
        <fullName evidence="2">Transcription initiation factor IIB</fullName>
    </recommendedName>
    <alternativeName>
        <fullName evidence="6">General transcription factor TFIIB</fullName>
    </alternativeName>
</protein>